<comment type="caution">
    <text evidence="2">The sequence shown here is derived from an EMBL/GenBank/DDBJ whole genome shotgun (WGS) entry which is preliminary data.</text>
</comment>
<reference evidence="2 3" key="1">
    <citation type="submission" date="2018-08" db="EMBL/GenBank/DDBJ databases">
        <title>Aphanomyces genome sequencing and annotation.</title>
        <authorList>
            <person name="Minardi D."/>
            <person name="Oidtmann B."/>
            <person name="Van Der Giezen M."/>
            <person name="Studholme D.J."/>
        </authorList>
    </citation>
    <scope>NUCLEOTIDE SEQUENCE [LARGE SCALE GENOMIC DNA]</scope>
    <source>
        <strain evidence="2 3">NJM0002</strain>
    </source>
</reference>
<evidence type="ECO:0000313" key="2">
    <source>
        <dbReference type="EMBL" id="RHY24575.1"/>
    </source>
</evidence>
<dbReference type="EMBL" id="QUSY01001551">
    <property type="protein sequence ID" value="RHY24575.1"/>
    <property type="molecule type" value="Genomic_DNA"/>
</dbReference>
<gene>
    <name evidence="2" type="ORF">DYB32_008794</name>
</gene>
<keyword evidence="3" id="KW-1185">Reference proteome</keyword>
<organism evidence="2 3">
    <name type="scientific">Aphanomyces invadans</name>
    <dbReference type="NCBI Taxonomy" id="157072"/>
    <lineage>
        <taxon>Eukaryota</taxon>
        <taxon>Sar</taxon>
        <taxon>Stramenopiles</taxon>
        <taxon>Oomycota</taxon>
        <taxon>Saprolegniomycetes</taxon>
        <taxon>Saprolegniales</taxon>
        <taxon>Verrucalvaceae</taxon>
        <taxon>Aphanomyces</taxon>
    </lineage>
</organism>
<protein>
    <submittedName>
        <fullName evidence="2">Uncharacterized protein</fullName>
    </submittedName>
</protein>
<proteinExistence type="predicted"/>
<evidence type="ECO:0000313" key="3">
    <source>
        <dbReference type="Proteomes" id="UP000285060"/>
    </source>
</evidence>
<sequence>MAFCIVSFNAISSTGILEDDPVLATLVAGDGMPSSASTGINERFCGDGACLELTFVAIRRGGVQFFCAGNMFGIVKGCPDADAPARLETPEDVGGVGSAWFLSFIGSPAFDKVTDGVVAAPCEGESAFSSSMDVFGFSRLVMKSSRSESSEDEDDDDEDEEDVLLADFGVAVAACVVETVSTVVVSAMAVAIAVMEADSPSSPSSDEEEEAKDAHGSVRGSVAYSYSH</sequence>
<name>A0A418AK40_9STRA</name>
<feature type="region of interest" description="Disordered" evidence="1">
    <location>
        <begin position="197"/>
        <end position="228"/>
    </location>
</feature>
<evidence type="ECO:0000256" key="1">
    <source>
        <dbReference type="SAM" id="MobiDB-lite"/>
    </source>
</evidence>
<accession>A0A418AK40</accession>
<dbReference type="AlphaFoldDB" id="A0A418AK40"/>
<dbReference type="Proteomes" id="UP000285060">
    <property type="component" value="Unassembled WGS sequence"/>
</dbReference>